<keyword evidence="2" id="KW-1185">Reference proteome</keyword>
<evidence type="ECO:0008006" key="3">
    <source>
        <dbReference type="Google" id="ProtNLM"/>
    </source>
</evidence>
<dbReference type="RefSeq" id="WP_123927513.1">
    <property type="nucleotide sequence ID" value="NZ_JBPSDP010000004.1"/>
</dbReference>
<reference evidence="1 2" key="1">
    <citation type="submission" date="2018-11" db="EMBL/GenBank/DDBJ databases">
        <title>Draft genome sequence of Gordonia sp. RS15-1S isolated from rice stems.</title>
        <authorList>
            <person name="Muangham S."/>
        </authorList>
    </citation>
    <scope>NUCLEOTIDE SEQUENCE [LARGE SCALE GENOMIC DNA]</scope>
    <source>
        <strain evidence="1 2">RS15-1S</strain>
    </source>
</reference>
<sequence length="128" mass="13555">MARSVVAAARAVAVSGLPGVPVSQRVTSAPPRFVRISRAGGPRDRYIDRALILVECYASTAAGAPDGPQAEADATALLDAFEVAASGGPWAGLWVSDWEPGGLVDYENPQYPKHSRFQFTGTLFVLRI</sequence>
<proteinExistence type="predicted"/>
<dbReference type="EMBL" id="RKMH01000004">
    <property type="protein sequence ID" value="RPA64919.1"/>
    <property type="molecule type" value="Genomic_DNA"/>
</dbReference>
<protein>
    <recommendedName>
        <fullName evidence="3">DUF3168 domain-containing protein</fullName>
    </recommendedName>
</protein>
<comment type="caution">
    <text evidence="1">The sequence shown here is derived from an EMBL/GenBank/DDBJ whole genome shotgun (WGS) entry which is preliminary data.</text>
</comment>
<accession>A0A3N4GPT2</accession>
<name>A0A3N4GPT2_9ACTN</name>
<organism evidence="1 2">
    <name type="scientific">Gordonia oryzae</name>
    <dbReference type="NCBI Taxonomy" id="2487349"/>
    <lineage>
        <taxon>Bacteria</taxon>
        <taxon>Bacillati</taxon>
        <taxon>Actinomycetota</taxon>
        <taxon>Actinomycetes</taxon>
        <taxon>Mycobacteriales</taxon>
        <taxon>Gordoniaceae</taxon>
        <taxon>Gordonia</taxon>
    </lineage>
</organism>
<evidence type="ECO:0000313" key="1">
    <source>
        <dbReference type="EMBL" id="RPA64919.1"/>
    </source>
</evidence>
<gene>
    <name evidence="1" type="ORF">EF294_07495</name>
</gene>
<dbReference type="Proteomes" id="UP000267536">
    <property type="component" value="Unassembled WGS sequence"/>
</dbReference>
<dbReference type="OrthoDB" id="4571014at2"/>
<evidence type="ECO:0000313" key="2">
    <source>
        <dbReference type="Proteomes" id="UP000267536"/>
    </source>
</evidence>
<dbReference type="AlphaFoldDB" id="A0A3N4GPT2"/>